<reference evidence="2 3" key="1">
    <citation type="journal article" date="2015" name="PLoS Pathog.">
        <title>Leptomonas seymouri: Adaptations to the Dixenous Life Cycle Analyzed by Genome Sequencing, Transcriptome Profiling and Co-infection with Leishmania donovani.</title>
        <authorList>
            <person name="Kraeva N."/>
            <person name="Butenko A."/>
            <person name="Hlavacova J."/>
            <person name="Kostygov A."/>
            <person name="Myskova J."/>
            <person name="Grybchuk D."/>
            <person name="Lestinova T."/>
            <person name="Votypka J."/>
            <person name="Volf P."/>
            <person name="Opperdoes F."/>
            <person name="Flegontov P."/>
            <person name="Lukes J."/>
            <person name="Yurchenko V."/>
        </authorList>
    </citation>
    <scope>NUCLEOTIDE SEQUENCE [LARGE SCALE GENOMIC DNA]</scope>
    <source>
        <strain evidence="2 3">ATCC 30220</strain>
    </source>
</reference>
<dbReference type="OMA" id="RLECQTV"/>
<dbReference type="OrthoDB" id="271989at2759"/>
<accession>A0A0N1I3B3</accession>
<keyword evidence="1" id="KW-0732">Signal</keyword>
<dbReference type="AlphaFoldDB" id="A0A0N1I3B3"/>
<evidence type="ECO:0000313" key="2">
    <source>
        <dbReference type="EMBL" id="KPI84485.1"/>
    </source>
</evidence>
<name>A0A0N1I3B3_LEPSE</name>
<gene>
    <name evidence="2" type="ORF">ABL78_6448</name>
</gene>
<keyword evidence="3" id="KW-1185">Reference proteome</keyword>
<evidence type="ECO:0008006" key="4">
    <source>
        <dbReference type="Google" id="ProtNLM"/>
    </source>
</evidence>
<sequence length="288" mass="31920">MSLFRIVAVCTVALFCAVAVNGEDATWLRSGVWDVSTLVPGRGSIPPNHELRIDPVQWALRERNFSRFSRVLEAAAAQLGVIYAAVPRAEAELCHAASSLRWQWTAVRAGQGFSIDCLLVDWFTPAALRKFAREGYLHLRLDSPQPLLVGMNGTCVSTSWSLQDVEFARVSEDNVVVAGTLIDDSKGSSVPCKAYFELSRRPTVGTKEKSSSSNIYSAIAMLLVVMALRFLPRYILTRTGQIESSSYRGRNPAKLSAARRAELFQKQRRIIELMKAEDQANAQHEKTS</sequence>
<organism evidence="2 3">
    <name type="scientific">Leptomonas seymouri</name>
    <dbReference type="NCBI Taxonomy" id="5684"/>
    <lineage>
        <taxon>Eukaryota</taxon>
        <taxon>Discoba</taxon>
        <taxon>Euglenozoa</taxon>
        <taxon>Kinetoplastea</taxon>
        <taxon>Metakinetoplastina</taxon>
        <taxon>Trypanosomatida</taxon>
        <taxon>Trypanosomatidae</taxon>
        <taxon>Leishmaniinae</taxon>
        <taxon>Leptomonas</taxon>
    </lineage>
</organism>
<comment type="caution">
    <text evidence="2">The sequence shown here is derived from an EMBL/GenBank/DDBJ whole genome shotgun (WGS) entry which is preliminary data.</text>
</comment>
<dbReference type="Proteomes" id="UP000038009">
    <property type="component" value="Unassembled WGS sequence"/>
</dbReference>
<feature type="chain" id="PRO_5005873707" description="Transmembrane protein" evidence="1">
    <location>
        <begin position="23"/>
        <end position="288"/>
    </location>
</feature>
<dbReference type="VEuPathDB" id="TriTrypDB:Lsey_0254_0020"/>
<dbReference type="EMBL" id="LJSK01000254">
    <property type="protein sequence ID" value="KPI84485.1"/>
    <property type="molecule type" value="Genomic_DNA"/>
</dbReference>
<evidence type="ECO:0000256" key="1">
    <source>
        <dbReference type="SAM" id="SignalP"/>
    </source>
</evidence>
<proteinExistence type="predicted"/>
<feature type="signal peptide" evidence="1">
    <location>
        <begin position="1"/>
        <end position="22"/>
    </location>
</feature>
<protein>
    <recommendedName>
        <fullName evidence="4">Transmembrane protein</fullName>
    </recommendedName>
</protein>
<evidence type="ECO:0000313" key="3">
    <source>
        <dbReference type="Proteomes" id="UP000038009"/>
    </source>
</evidence>